<evidence type="ECO:0000256" key="1">
    <source>
        <dbReference type="SAM" id="MobiDB-lite"/>
    </source>
</evidence>
<dbReference type="Proteomes" id="UP000321058">
    <property type="component" value="Unassembled WGS sequence"/>
</dbReference>
<evidence type="ECO:0000259" key="2">
    <source>
        <dbReference type="Pfam" id="PF24696"/>
    </source>
</evidence>
<feature type="domain" description="UGSC-like" evidence="2">
    <location>
        <begin position="7"/>
        <end position="94"/>
    </location>
</feature>
<comment type="caution">
    <text evidence="3">The sequence shown here is derived from an EMBL/GenBank/DDBJ whole genome shotgun (WGS) entry which is preliminary data.</text>
</comment>
<keyword evidence="4" id="KW-1185">Reference proteome</keyword>
<accession>A0A512NG73</accession>
<sequence length="94" mass="10164">MNSQTKLRDPTAESSPVRRARLTPPSSLDGKTVALMDIGKSRGAEFIDRLEGHFKKAGVATRRYAKPTNTKVAPTALMQQIAAENQLAVIALSD</sequence>
<name>A0A512NG73_9HYPH</name>
<reference evidence="3 4" key="1">
    <citation type="submission" date="2019-07" db="EMBL/GenBank/DDBJ databases">
        <title>Whole genome shotgun sequence of Reyranella soli NBRC 108950.</title>
        <authorList>
            <person name="Hosoyama A."/>
            <person name="Uohara A."/>
            <person name="Ohji S."/>
            <person name="Ichikawa N."/>
        </authorList>
    </citation>
    <scope>NUCLEOTIDE SEQUENCE [LARGE SCALE GENOMIC DNA]</scope>
    <source>
        <strain evidence="3 4">NBRC 108950</strain>
    </source>
</reference>
<feature type="region of interest" description="Disordered" evidence="1">
    <location>
        <begin position="1"/>
        <end position="30"/>
    </location>
</feature>
<dbReference type="OrthoDB" id="7725610at2"/>
<feature type="compositionally biased region" description="Basic and acidic residues" evidence="1">
    <location>
        <begin position="1"/>
        <end position="11"/>
    </location>
</feature>
<dbReference type="Pfam" id="PF24696">
    <property type="entry name" value="UGSC"/>
    <property type="match status" value="1"/>
</dbReference>
<evidence type="ECO:0000313" key="3">
    <source>
        <dbReference type="EMBL" id="GEP57948.1"/>
    </source>
</evidence>
<protein>
    <recommendedName>
        <fullName evidence="2">UGSC-like domain-containing protein</fullName>
    </recommendedName>
</protein>
<organism evidence="3 4">
    <name type="scientific">Reyranella soli</name>
    <dbReference type="NCBI Taxonomy" id="1230389"/>
    <lineage>
        <taxon>Bacteria</taxon>
        <taxon>Pseudomonadati</taxon>
        <taxon>Pseudomonadota</taxon>
        <taxon>Alphaproteobacteria</taxon>
        <taxon>Hyphomicrobiales</taxon>
        <taxon>Reyranellaceae</taxon>
        <taxon>Reyranella</taxon>
    </lineage>
</organism>
<dbReference type="AlphaFoldDB" id="A0A512NG73"/>
<dbReference type="InterPro" id="IPR057767">
    <property type="entry name" value="UGSC-like_dom"/>
</dbReference>
<gene>
    <name evidence="3" type="ORF">RSO01_51140</name>
</gene>
<evidence type="ECO:0000313" key="4">
    <source>
        <dbReference type="Proteomes" id="UP000321058"/>
    </source>
</evidence>
<dbReference type="EMBL" id="BKAJ01000090">
    <property type="protein sequence ID" value="GEP57948.1"/>
    <property type="molecule type" value="Genomic_DNA"/>
</dbReference>
<proteinExistence type="predicted"/>